<dbReference type="InterPro" id="IPR023393">
    <property type="entry name" value="START-like_dom_sf"/>
</dbReference>
<evidence type="ECO:0000313" key="1">
    <source>
        <dbReference type="EMBL" id="QJR82391.1"/>
    </source>
</evidence>
<dbReference type="InterPro" id="IPR019587">
    <property type="entry name" value="Polyketide_cyclase/dehydratase"/>
</dbReference>
<dbReference type="RefSeq" id="WP_075609620.1">
    <property type="nucleotide sequence ID" value="NZ_CP052766.1"/>
</dbReference>
<evidence type="ECO:0000313" key="2">
    <source>
        <dbReference type="Proteomes" id="UP000219285"/>
    </source>
</evidence>
<dbReference type="Pfam" id="PF10604">
    <property type="entry name" value="Polyketide_cyc2"/>
    <property type="match status" value="1"/>
</dbReference>
<dbReference type="KEGG" id="apel:CA267_017360"/>
<proteinExistence type="predicted"/>
<dbReference type="EMBL" id="CP052766">
    <property type="protein sequence ID" value="QJR82391.1"/>
    <property type="molecule type" value="Genomic_DNA"/>
</dbReference>
<name>A0A6M4MGS0_9ALTE</name>
<dbReference type="AlphaFoldDB" id="A0A6M4MGS0"/>
<reference evidence="2" key="1">
    <citation type="submission" date="2014-12" db="EMBL/GenBank/DDBJ databases">
        <title>Complete genome sequence of a multi-drug resistant Klebsiella pneumoniae.</title>
        <authorList>
            <person name="Hua X."/>
            <person name="Chen Q."/>
            <person name="Li X."/>
            <person name="Feng Y."/>
            <person name="Ruan Z."/>
            <person name="Yu Y."/>
        </authorList>
    </citation>
    <scope>NUCLEOTIDE SEQUENCE [LARGE SCALE GENOMIC DNA]</scope>
    <source>
        <strain evidence="2">5.12</strain>
    </source>
</reference>
<keyword evidence="2" id="KW-1185">Reference proteome</keyword>
<dbReference type="Proteomes" id="UP000219285">
    <property type="component" value="Chromosome"/>
</dbReference>
<protein>
    <submittedName>
        <fullName evidence="1">SRPBCC family protein</fullName>
    </submittedName>
</protein>
<accession>A0A6M4MGS0</accession>
<dbReference type="SUPFAM" id="SSF55961">
    <property type="entry name" value="Bet v1-like"/>
    <property type="match status" value="1"/>
</dbReference>
<dbReference type="Gene3D" id="3.30.530.20">
    <property type="match status" value="1"/>
</dbReference>
<reference evidence="1 2" key="2">
    <citation type="submission" date="2020-04" db="EMBL/GenBank/DDBJ databases">
        <title>Complete genome sequence of Alteromonas pelagimontana 5.12T.</title>
        <authorList>
            <person name="Sinha R.K."/>
            <person name="Krishnan K.P."/>
            <person name="Kurian J.P."/>
        </authorList>
    </citation>
    <scope>NUCLEOTIDE SEQUENCE [LARGE SCALE GENOMIC DNA]</scope>
    <source>
        <strain evidence="1 2">5.12</strain>
    </source>
</reference>
<dbReference type="OrthoDB" id="880456at2"/>
<gene>
    <name evidence="1" type="ORF">CA267_017360</name>
</gene>
<sequence>MQDVQHISIAIARPPDAVYQFAGNPANLPQWAAGVAGAEIQQENDIWIAQAPFGKVKIRFAQQNALGVMDHDVELESGETFHNPMRVVPNGEGSELIFTLFRHPGMTDDEFAADKLAISNDLQTLKELLESAAG</sequence>
<organism evidence="1 2">
    <name type="scientific">Alteromonas pelagimontana</name>
    <dbReference type="NCBI Taxonomy" id="1858656"/>
    <lineage>
        <taxon>Bacteria</taxon>
        <taxon>Pseudomonadati</taxon>
        <taxon>Pseudomonadota</taxon>
        <taxon>Gammaproteobacteria</taxon>
        <taxon>Alteromonadales</taxon>
        <taxon>Alteromonadaceae</taxon>
        <taxon>Alteromonas/Salinimonas group</taxon>
        <taxon>Alteromonas</taxon>
    </lineage>
</organism>